<evidence type="ECO:0000256" key="1">
    <source>
        <dbReference type="ARBA" id="ARBA00004117"/>
    </source>
</evidence>
<organism evidence="8 9">
    <name type="scientific">Camelliibacillus cellulosilyticus</name>
    <dbReference type="NCBI Taxonomy" id="2174486"/>
    <lineage>
        <taxon>Bacteria</taxon>
        <taxon>Bacillati</taxon>
        <taxon>Bacillota</taxon>
        <taxon>Bacilli</taxon>
        <taxon>Bacillales</taxon>
        <taxon>Sporolactobacillaceae</taxon>
        <taxon>Camelliibacillus</taxon>
    </lineage>
</organism>
<keyword evidence="4 6" id="KW-0975">Bacterial flagellum</keyword>
<keyword evidence="8" id="KW-0969">Cilium</keyword>
<evidence type="ECO:0000256" key="4">
    <source>
        <dbReference type="ARBA" id="ARBA00023143"/>
    </source>
</evidence>
<dbReference type="InterPro" id="IPR001444">
    <property type="entry name" value="Flag_bb_rod_N"/>
</dbReference>
<dbReference type="PANTHER" id="PTHR30435">
    <property type="entry name" value="FLAGELLAR PROTEIN"/>
    <property type="match status" value="1"/>
</dbReference>
<dbReference type="EMBL" id="JBHSFW010000001">
    <property type="protein sequence ID" value="MFC4617337.1"/>
    <property type="molecule type" value="Genomic_DNA"/>
</dbReference>
<sequence>MDFFGTTSISSLTRALNRADLTHQVIAQNIANIDTPGYKAEKVVFNDALQSAIEARRTDPRHFNFSGTDDNPKVVKDRTTAVQNNGNNVDIDKEMVALANNQIGYQAYAEAISRKFNEWNIVLKGGE</sequence>
<name>A0ABV9GJR6_9BACL</name>
<evidence type="ECO:0000256" key="6">
    <source>
        <dbReference type="PIRNR" id="PIRNR002889"/>
    </source>
</evidence>
<dbReference type="InterPro" id="IPR006300">
    <property type="entry name" value="FlgB"/>
</dbReference>
<evidence type="ECO:0000256" key="5">
    <source>
        <dbReference type="ARBA" id="ARBA00024934"/>
    </source>
</evidence>
<dbReference type="PIRSF" id="PIRSF002889">
    <property type="entry name" value="Rod_FlgB"/>
    <property type="match status" value="1"/>
</dbReference>
<comment type="caution">
    <text evidence="8">The sequence shown here is derived from an EMBL/GenBank/DDBJ whole genome shotgun (WGS) entry which is preliminary data.</text>
</comment>
<dbReference type="NCBIfam" id="TIGR01396">
    <property type="entry name" value="FlgB"/>
    <property type="match status" value="1"/>
</dbReference>
<keyword evidence="8" id="KW-0282">Flagellum</keyword>
<keyword evidence="9" id="KW-1185">Reference proteome</keyword>
<evidence type="ECO:0000313" key="8">
    <source>
        <dbReference type="EMBL" id="MFC4617337.1"/>
    </source>
</evidence>
<comment type="similarity">
    <text evidence="2 6">Belongs to the flagella basal body rod proteins family.</text>
</comment>
<keyword evidence="8" id="KW-0966">Cell projection</keyword>
<evidence type="ECO:0000259" key="7">
    <source>
        <dbReference type="Pfam" id="PF00460"/>
    </source>
</evidence>
<dbReference type="PANTHER" id="PTHR30435:SF12">
    <property type="entry name" value="FLAGELLAR BASAL BODY ROD PROTEIN FLGB"/>
    <property type="match status" value="1"/>
</dbReference>
<gene>
    <name evidence="8" type="primary">flgB</name>
    <name evidence="8" type="ORF">ACFO4N_01180</name>
</gene>
<dbReference type="RefSeq" id="WP_376844386.1">
    <property type="nucleotide sequence ID" value="NZ_JBHSFW010000001.1"/>
</dbReference>
<dbReference type="Pfam" id="PF00460">
    <property type="entry name" value="Flg_bb_rod"/>
    <property type="match status" value="1"/>
</dbReference>
<accession>A0ABV9GJR6</accession>
<evidence type="ECO:0000256" key="2">
    <source>
        <dbReference type="ARBA" id="ARBA00009677"/>
    </source>
</evidence>
<evidence type="ECO:0000256" key="3">
    <source>
        <dbReference type="ARBA" id="ARBA00014376"/>
    </source>
</evidence>
<comment type="subunit">
    <text evidence="6">The basal body constitutes a major portion of the flagellar organelle and consists of a number of rings mounted on a central rod.</text>
</comment>
<feature type="domain" description="Flagellar basal body rod protein N-terminal" evidence="7">
    <location>
        <begin position="12"/>
        <end position="39"/>
    </location>
</feature>
<evidence type="ECO:0000313" key="9">
    <source>
        <dbReference type="Proteomes" id="UP001596022"/>
    </source>
</evidence>
<protein>
    <recommendedName>
        <fullName evidence="3 6">Flagellar basal body rod protein FlgB</fullName>
    </recommendedName>
</protein>
<dbReference type="Proteomes" id="UP001596022">
    <property type="component" value="Unassembled WGS sequence"/>
</dbReference>
<proteinExistence type="inferred from homology"/>
<reference evidence="9" key="1">
    <citation type="journal article" date="2019" name="Int. J. Syst. Evol. Microbiol.">
        <title>The Global Catalogue of Microorganisms (GCM) 10K type strain sequencing project: providing services to taxonomists for standard genome sequencing and annotation.</title>
        <authorList>
            <consortium name="The Broad Institute Genomics Platform"/>
            <consortium name="The Broad Institute Genome Sequencing Center for Infectious Disease"/>
            <person name="Wu L."/>
            <person name="Ma J."/>
        </authorList>
    </citation>
    <scope>NUCLEOTIDE SEQUENCE [LARGE SCALE GENOMIC DNA]</scope>
    <source>
        <strain evidence="9">CGMCC 1.16306</strain>
    </source>
</reference>
<comment type="function">
    <text evidence="5 6">Structural component of flagellum, the bacterial motility apparatus. Part of the rod structure of flagellar basal body.</text>
</comment>
<comment type="subcellular location">
    <subcellularLocation>
        <location evidence="1 6">Bacterial flagellum basal body</location>
    </subcellularLocation>
</comment>